<name>A0A7W9SQR9_ARMRO</name>
<dbReference type="AlphaFoldDB" id="A0A7W9SQR9"/>
<keyword evidence="3" id="KW-1185">Reference proteome</keyword>
<sequence length="414" mass="46181">MNALITNDLNGLTDRLEPMLQGKQEFILTNEQKAVFDKATALATKSQKGSKNVLIVQGGPGTGKSVVAINLLAVLTKQNLTTQYVSKNAAPRAVYQSKLAGKFTKHHIAELFKGSGAYTQTSENAFDALIVDEAHRLNEKSGLYQNQGENQILEIIRSARLSLFFIDEDQRVTLKDIGEVQQIRHWAESQGATVHEMALTSQLRCNGSDEYLGWLDNALQMKPAARGSIEKIGYDFRVVDSPTELRDLIFEKNKLAGRARLVAGYCWDWKSKNYPTGKVMDIVLEEHDFAMRWNLASDGSLWLIKPKSVTEVGCIHTCQGLELDYVGVIIGPDLIVRDGVVITDATKRSSQDRSVQGYKTLRQESAEQAEKQVESIVKNTYRTLMTRGQKGCYVFCTDKETQEYFSKQVVGLAS</sequence>
<evidence type="ECO:0000313" key="3">
    <source>
        <dbReference type="Proteomes" id="UP000520814"/>
    </source>
</evidence>
<comment type="caution">
    <text evidence="2">The sequence shown here is derived from an EMBL/GenBank/DDBJ whole genome shotgun (WGS) entry which is preliminary data.</text>
</comment>
<dbReference type="Gene3D" id="3.40.50.300">
    <property type="entry name" value="P-loop containing nucleotide triphosphate hydrolases"/>
    <property type="match status" value="1"/>
</dbReference>
<evidence type="ECO:0000259" key="1">
    <source>
        <dbReference type="Pfam" id="PF09848"/>
    </source>
</evidence>
<dbReference type="EMBL" id="JACHGW010000002">
    <property type="protein sequence ID" value="MBB6050725.1"/>
    <property type="molecule type" value="Genomic_DNA"/>
</dbReference>
<dbReference type="Proteomes" id="UP000520814">
    <property type="component" value="Unassembled WGS sequence"/>
</dbReference>
<accession>A0A7W9SQR9</accession>
<evidence type="ECO:0000313" key="2">
    <source>
        <dbReference type="EMBL" id="MBB6050725.1"/>
    </source>
</evidence>
<dbReference type="Pfam" id="PF09848">
    <property type="entry name" value="SLFN-g3_helicase"/>
    <property type="match status" value="1"/>
</dbReference>
<feature type="domain" description="Schlafen group 3-like DNA/RNA helicase" evidence="1">
    <location>
        <begin position="51"/>
        <end position="398"/>
    </location>
</feature>
<dbReference type="SUPFAM" id="SSF52540">
    <property type="entry name" value="P-loop containing nucleoside triphosphate hydrolases"/>
    <property type="match status" value="1"/>
</dbReference>
<dbReference type="InterPro" id="IPR018647">
    <property type="entry name" value="SLFN_3-like_DNA/RNA_helicase"/>
</dbReference>
<gene>
    <name evidence="2" type="ORF">HNQ39_002516</name>
</gene>
<proteinExistence type="predicted"/>
<dbReference type="RefSeq" id="WP_184196209.1">
    <property type="nucleotide sequence ID" value="NZ_JACHGW010000002.1"/>
</dbReference>
<organism evidence="2 3">
    <name type="scientific">Armatimonas rosea</name>
    <dbReference type="NCBI Taxonomy" id="685828"/>
    <lineage>
        <taxon>Bacteria</taxon>
        <taxon>Bacillati</taxon>
        <taxon>Armatimonadota</taxon>
        <taxon>Armatimonadia</taxon>
        <taxon>Armatimonadales</taxon>
        <taxon>Armatimonadaceae</taxon>
        <taxon>Armatimonas</taxon>
    </lineage>
</organism>
<protein>
    <submittedName>
        <fullName evidence="2">DUF2075 family protein</fullName>
    </submittedName>
</protein>
<reference evidence="2 3" key="1">
    <citation type="submission" date="2020-08" db="EMBL/GenBank/DDBJ databases">
        <title>Genomic Encyclopedia of Type Strains, Phase IV (KMG-IV): sequencing the most valuable type-strain genomes for metagenomic binning, comparative biology and taxonomic classification.</title>
        <authorList>
            <person name="Goeker M."/>
        </authorList>
    </citation>
    <scope>NUCLEOTIDE SEQUENCE [LARGE SCALE GENOMIC DNA]</scope>
    <source>
        <strain evidence="2 3">DSM 23562</strain>
    </source>
</reference>
<dbReference type="InterPro" id="IPR027417">
    <property type="entry name" value="P-loop_NTPase"/>
</dbReference>